<name>A0A183TKE3_SCHSO</name>
<reference evidence="1 2" key="2">
    <citation type="submission" date="2018-11" db="EMBL/GenBank/DDBJ databases">
        <authorList>
            <consortium name="Pathogen Informatics"/>
        </authorList>
    </citation>
    <scope>NUCLEOTIDE SEQUENCE [LARGE SCALE GENOMIC DNA]</scope>
    <source>
        <strain evidence="1 2">NST_G2</strain>
    </source>
</reference>
<dbReference type="EMBL" id="UYSU01041742">
    <property type="protein sequence ID" value="VDM03326.1"/>
    <property type="molecule type" value="Genomic_DNA"/>
</dbReference>
<gene>
    <name evidence="1" type="ORF">SSLN_LOCUS16940</name>
</gene>
<keyword evidence="2" id="KW-1185">Reference proteome</keyword>
<sequence>MQVRRWVKPLDECKRSKESRYTWLNQKSRLGKAPGGDMMRHLFTRAIQTRICPNSNVLVQVRKDEPFRKELWSGSGHRAVEFMKRLNASPKHRGGHEVTMECTRNVTEDCSSTGGQGNVCEAETTK</sequence>
<evidence type="ECO:0000313" key="2">
    <source>
        <dbReference type="Proteomes" id="UP000275846"/>
    </source>
</evidence>
<evidence type="ECO:0000313" key="1">
    <source>
        <dbReference type="EMBL" id="VDM03326.1"/>
    </source>
</evidence>
<dbReference type="AlphaFoldDB" id="A0A183TKE3"/>
<reference evidence="3" key="1">
    <citation type="submission" date="2016-06" db="UniProtKB">
        <authorList>
            <consortium name="WormBaseParasite"/>
        </authorList>
    </citation>
    <scope>IDENTIFICATION</scope>
</reference>
<organism evidence="3">
    <name type="scientific">Schistocephalus solidus</name>
    <name type="common">Tapeworm</name>
    <dbReference type="NCBI Taxonomy" id="70667"/>
    <lineage>
        <taxon>Eukaryota</taxon>
        <taxon>Metazoa</taxon>
        <taxon>Spiralia</taxon>
        <taxon>Lophotrochozoa</taxon>
        <taxon>Platyhelminthes</taxon>
        <taxon>Cestoda</taxon>
        <taxon>Eucestoda</taxon>
        <taxon>Diphyllobothriidea</taxon>
        <taxon>Diphyllobothriidae</taxon>
        <taxon>Schistocephalus</taxon>
    </lineage>
</organism>
<protein>
    <submittedName>
        <fullName evidence="1 3">Uncharacterized protein</fullName>
    </submittedName>
</protein>
<accession>A0A183TKE3</accession>
<proteinExistence type="predicted"/>
<dbReference type="Proteomes" id="UP000275846">
    <property type="component" value="Unassembled WGS sequence"/>
</dbReference>
<evidence type="ECO:0000313" key="3">
    <source>
        <dbReference type="WBParaSite" id="SSLN_0001758801-mRNA-1"/>
    </source>
</evidence>
<dbReference type="WBParaSite" id="SSLN_0001758801-mRNA-1">
    <property type="protein sequence ID" value="SSLN_0001758801-mRNA-1"/>
    <property type="gene ID" value="SSLN_0001758801"/>
</dbReference>